<evidence type="ECO:0000256" key="1">
    <source>
        <dbReference type="SAM" id="MobiDB-lite"/>
    </source>
</evidence>
<name>A0A9P0M9Z6_ACAOB</name>
<gene>
    <name evidence="2" type="ORF">ACAOBT_LOCUS30706</name>
</gene>
<feature type="compositionally biased region" description="Basic and acidic residues" evidence="1">
    <location>
        <begin position="1"/>
        <end position="11"/>
    </location>
</feature>
<evidence type="ECO:0000313" key="3">
    <source>
        <dbReference type="Proteomes" id="UP001152888"/>
    </source>
</evidence>
<dbReference type="AlphaFoldDB" id="A0A9P0M9Z6"/>
<evidence type="ECO:0000313" key="2">
    <source>
        <dbReference type="EMBL" id="CAH2009240.1"/>
    </source>
</evidence>
<dbReference type="Proteomes" id="UP001152888">
    <property type="component" value="Unassembled WGS sequence"/>
</dbReference>
<accession>A0A9P0M9Z6</accession>
<dbReference type="EMBL" id="CAKOFQ010007866">
    <property type="protein sequence ID" value="CAH2009240.1"/>
    <property type="molecule type" value="Genomic_DNA"/>
</dbReference>
<feature type="region of interest" description="Disordered" evidence="1">
    <location>
        <begin position="1"/>
        <end position="57"/>
    </location>
</feature>
<keyword evidence="3" id="KW-1185">Reference proteome</keyword>
<organism evidence="2 3">
    <name type="scientific">Acanthoscelides obtectus</name>
    <name type="common">Bean weevil</name>
    <name type="synonym">Bruchus obtectus</name>
    <dbReference type="NCBI Taxonomy" id="200917"/>
    <lineage>
        <taxon>Eukaryota</taxon>
        <taxon>Metazoa</taxon>
        <taxon>Ecdysozoa</taxon>
        <taxon>Arthropoda</taxon>
        <taxon>Hexapoda</taxon>
        <taxon>Insecta</taxon>
        <taxon>Pterygota</taxon>
        <taxon>Neoptera</taxon>
        <taxon>Endopterygota</taxon>
        <taxon>Coleoptera</taxon>
        <taxon>Polyphaga</taxon>
        <taxon>Cucujiformia</taxon>
        <taxon>Chrysomeloidea</taxon>
        <taxon>Chrysomelidae</taxon>
        <taxon>Bruchinae</taxon>
        <taxon>Bruchini</taxon>
        <taxon>Acanthoscelides</taxon>
    </lineage>
</organism>
<comment type="caution">
    <text evidence="2">The sequence shown here is derived from an EMBL/GenBank/DDBJ whole genome shotgun (WGS) entry which is preliminary data.</text>
</comment>
<sequence length="74" mass="8657">MSRVIEADRNTHGKPRVSKPRLLGKPPDQRKKFVQHTEPIKPKPIKSGPFKEHPMRYTGNFPWKQSYYQAGNDK</sequence>
<reference evidence="2" key="1">
    <citation type="submission" date="2022-03" db="EMBL/GenBank/DDBJ databases">
        <authorList>
            <person name="Sayadi A."/>
        </authorList>
    </citation>
    <scope>NUCLEOTIDE SEQUENCE</scope>
</reference>
<protein>
    <submittedName>
        <fullName evidence="2">Uncharacterized protein</fullName>
    </submittedName>
</protein>
<proteinExistence type="predicted"/>